<organism evidence="5 6">
    <name type="scientific">Dictyostelium purpureum</name>
    <name type="common">Slime mold</name>
    <dbReference type="NCBI Taxonomy" id="5786"/>
    <lineage>
        <taxon>Eukaryota</taxon>
        <taxon>Amoebozoa</taxon>
        <taxon>Evosea</taxon>
        <taxon>Eumycetozoa</taxon>
        <taxon>Dictyostelia</taxon>
        <taxon>Dictyosteliales</taxon>
        <taxon>Dictyosteliaceae</taxon>
        <taxon>Dictyostelium</taxon>
    </lineage>
</organism>
<dbReference type="InterPro" id="IPR025977">
    <property type="entry name" value="Cnd3_C"/>
</dbReference>
<evidence type="ECO:0000313" key="6">
    <source>
        <dbReference type="Proteomes" id="UP000001064"/>
    </source>
</evidence>
<dbReference type="PANTHER" id="PTHR14418">
    <property type="entry name" value="CONDENSIN COMPLEX SUBUNIT 3-RELATED"/>
    <property type="match status" value="1"/>
</dbReference>
<feature type="domain" description="Nuclear condensin complex subunit 3 C-terminal" evidence="4">
    <location>
        <begin position="564"/>
        <end position="850"/>
    </location>
</feature>
<protein>
    <recommendedName>
        <fullName evidence="4">Nuclear condensin complex subunit 3 C-terminal domain-containing protein</fullName>
    </recommendedName>
</protein>
<sequence>MTNIINYQNIIGEQFKESTNIYTTKDNNSSAYNSLFYEFDKIINNIRDGETFYQCFLPSLKVYLVTTNETINNVSKFISKFLITLITTSNSVNNNNSNNNKKKIEIYQLTIEFLIKVLESKDSIVRIRSLQVISNLINDSNFNISILDEEILKNIIERSQDRNSNIRLLVTNILIKILNIYKSIKNHNSPDKNNGNNKKINYITQSILECLLYILESDQVWNIRNNIFINLPQFKYELGESEFLNIVLVRTRDVKDQIRLESLKILYNSFNLEQLSKTQLIQLLHTCSKDKSEKNLEFSCKLINKWFSLPKSNKISIRNNEGEYEMMDLSQDMHTEIPTQEDEIWLYRFLEYFGVKENEEILTNVLCILFNQGIIKEFSLVKNKEVTLEQSFYCKVSCQYLRSLKTEEAEERLELLLPTLTELRDILFNHLDADHFTIVQLLCVIEYSDLSDEAGRSNIHIFLTELLKALNDEEEAINQTLRCLSLLQRVEREFIVFIVEIISDFIEPLEDDPEIEEYRKRIQILEKNFSKFEKKSPNEAEKIKSAITILQDKINNKQTETLKKCSLITHYLLLNAKKCSNSPEIDGLLELVILPSIQHILPELRNIGIKNLGIFCLHRKKVALNYLKLFEKVIENDIQQVAITCLKVIFDILVVFGSPNQIPKETESLYKMIRKTFTNINNNSFSKNTEIKEIFIQGFVKLLYSGIVYDPKILKYLLLELFSPSTATLLELRQCLQLFFHTYCSDVIFNKKLLFDCTMGVFQTILDSPPQSPYSSIHLVEVAKFIILLLDKPLKSFNGSTDMVIKDLDLEDFKVEECHAKLALAICTELVANFRGQSKELTKLLPLLKIDNNLNQSTLEKIFDQLELLFNYYIDPFLEKFNSIITKLLTKEFLELRSQLSQSQKGLTNSGTAAQSKKNASTPSSSAKTKSQLFNTPMKRLLQSTKSSHVKSEIINNISKSNKDQANPIFKDYFKQQKGLLENEVATIDKSTKLRKSKKKKLKIQDDTVDNDHDINGSLEITTIYNFPFLHKRNVNDTINNTSDAESVSSGDSGNEKSITNQDTSNLTNNMDILNNFNININKANDSNNNFDKINNNIDNNIDNNNNNNNIDNNNKSILKKKTNRNTNQKKVRFLNATPSNNKT</sequence>
<dbReference type="STRING" id="5786.F0Z9Z2"/>
<dbReference type="GO" id="GO:0007076">
    <property type="term" value="P:mitotic chromosome condensation"/>
    <property type="evidence" value="ECO:0000318"/>
    <property type="project" value="GO_Central"/>
</dbReference>
<feature type="region of interest" description="Disordered" evidence="3">
    <location>
        <begin position="905"/>
        <end position="933"/>
    </location>
</feature>
<dbReference type="InParanoid" id="F0Z9Z2"/>
<feature type="coiled-coil region" evidence="2">
    <location>
        <begin position="515"/>
        <end position="560"/>
    </location>
</feature>
<evidence type="ECO:0000313" key="5">
    <source>
        <dbReference type="EMBL" id="EGC39200.1"/>
    </source>
</evidence>
<dbReference type="EMBL" id="GL870961">
    <property type="protein sequence ID" value="EGC39200.1"/>
    <property type="molecule type" value="Genomic_DNA"/>
</dbReference>
<dbReference type="OrthoDB" id="27187at2759"/>
<dbReference type="VEuPathDB" id="AmoebaDB:DICPUDRAFT_147996"/>
<dbReference type="InterPro" id="IPR011989">
    <property type="entry name" value="ARM-like"/>
</dbReference>
<dbReference type="OMA" id="MIRKTFT"/>
<feature type="compositionally biased region" description="Polar residues" evidence="3">
    <location>
        <begin position="905"/>
        <end position="915"/>
    </location>
</feature>
<feature type="compositionally biased region" description="Polar residues" evidence="3">
    <location>
        <begin position="1041"/>
        <end position="1064"/>
    </location>
</feature>
<dbReference type="Proteomes" id="UP000001064">
    <property type="component" value="Unassembled WGS sequence"/>
</dbReference>
<keyword evidence="6" id="KW-1185">Reference proteome</keyword>
<evidence type="ECO:0000259" key="4">
    <source>
        <dbReference type="Pfam" id="PF12719"/>
    </source>
</evidence>
<dbReference type="GO" id="GO:0000796">
    <property type="term" value="C:condensin complex"/>
    <property type="evidence" value="ECO:0007669"/>
    <property type="project" value="InterPro"/>
</dbReference>
<reference evidence="6" key="1">
    <citation type="journal article" date="2011" name="Genome Biol.">
        <title>Comparative genomics of the social amoebae Dictyostelium discoideum and Dictyostelium purpureum.</title>
        <authorList>
            <consortium name="US DOE Joint Genome Institute (JGI-PGF)"/>
            <person name="Sucgang R."/>
            <person name="Kuo A."/>
            <person name="Tian X."/>
            <person name="Salerno W."/>
            <person name="Parikh A."/>
            <person name="Feasley C.L."/>
            <person name="Dalin E."/>
            <person name="Tu H."/>
            <person name="Huang E."/>
            <person name="Barry K."/>
            <person name="Lindquist E."/>
            <person name="Shapiro H."/>
            <person name="Bruce D."/>
            <person name="Schmutz J."/>
            <person name="Salamov A."/>
            <person name="Fey P."/>
            <person name="Gaudet P."/>
            <person name="Anjard C."/>
            <person name="Babu M.M."/>
            <person name="Basu S."/>
            <person name="Bushmanova Y."/>
            <person name="van der Wel H."/>
            <person name="Katoh-Kurasawa M."/>
            <person name="Dinh C."/>
            <person name="Coutinho P.M."/>
            <person name="Saito T."/>
            <person name="Elias M."/>
            <person name="Schaap P."/>
            <person name="Kay R.R."/>
            <person name="Henrissat B."/>
            <person name="Eichinger L."/>
            <person name="Rivero F."/>
            <person name="Putnam N.H."/>
            <person name="West C.M."/>
            <person name="Loomis W.F."/>
            <person name="Chisholm R.L."/>
            <person name="Shaulsky G."/>
            <person name="Strassmann J.E."/>
            <person name="Queller D.C."/>
            <person name="Kuspa A."/>
            <person name="Grigoriev I.V."/>
        </authorList>
    </citation>
    <scope>NUCLEOTIDE SEQUENCE [LARGE SCALE GENOMIC DNA]</scope>
    <source>
        <strain evidence="6">QSDP1</strain>
    </source>
</reference>
<evidence type="ECO:0000256" key="2">
    <source>
        <dbReference type="SAM" id="Coils"/>
    </source>
</evidence>
<dbReference type="Pfam" id="PF12719">
    <property type="entry name" value="Cnd3"/>
    <property type="match status" value="1"/>
</dbReference>
<dbReference type="InterPro" id="IPR027165">
    <property type="entry name" value="CND3"/>
</dbReference>
<accession>F0Z9Z2</accession>
<dbReference type="KEGG" id="dpp:DICPUDRAFT_147996"/>
<name>F0Z9Z2_DICPU</name>
<comment type="similarity">
    <text evidence="1">Belongs to the CND3 (condensin subunit 3) family.</text>
</comment>
<feature type="compositionally biased region" description="Low complexity" evidence="3">
    <location>
        <begin position="916"/>
        <end position="931"/>
    </location>
</feature>
<dbReference type="GeneID" id="10510132"/>
<dbReference type="AlphaFoldDB" id="F0Z9Z2"/>
<dbReference type="PANTHER" id="PTHR14418:SF9">
    <property type="entry name" value="NUCLEAR CONDENSIN COMPLEX SUBUNIT 3 C-TERMINAL DOMAIN-CONTAINING PROTEIN"/>
    <property type="match status" value="1"/>
</dbReference>
<evidence type="ECO:0000256" key="1">
    <source>
        <dbReference type="ARBA" id="ARBA00006533"/>
    </source>
</evidence>
<dbReference type="Gene3D" id="1.25.10.10">
    <property type="entry name" value="Leucine-rich Repeat Variant"/>
    <property type="match status" value="1"/>
</dbReference>
<dbReference type="InterPro" id="IPR016024">
    <property type="entry name" value="ARM-type_fold"/>
</dbReference>
<keyword evidence="2" id="KW-0175">Coiled coil</keyword>
<proteinExistence type="inferred from homology"/>
<dbReference type="RefSeq" id="XP_003284227.1">
    <property type="nucleotide sequence ID" value="XM_003284179.1"/>
</dbReference>
<feature type="region of interest" description="Disordered" evidence="3">
    <location>
        <begin position="1041"/>
        <end position="1069"/>
    </location>
</feature>
<evidence type="ECO:0000256" key="3">
    <source>
        <dbReference type="SAM" id="MobiDB-lite"/>
    </source>
</evidence>
<dbReference type="GO" id="GO:0000793">
    <property type="term" value="C:condensed chromosome"/>
    <property type="evidence" value="ECO:0000318"/>
    <property type="project" value="GO_Central"/>
</dbReference>
<dbReference type="eggNOG" id="KOG2025">
    <property type="taxonomic scope" value="Eukaryota"/>
</dbReference>
<dbReference type="FunFam" id="1.25.10.10:FF:001579">
    <property type="entry name" value="Uncharacterized protein"/>
    <property type="match status" value="1"/>
</dbReference>
<gene>
    <name evidence="5" type="ORF">DICPUDRAFT_147996</name>
</gene>
<dbReference type="SUPFAM" id="SSF48371">
    <property type="entry name" value="ARM repeat"/>
    <property type="match status" value="1"/>
</dbReference>